<evidence type="ECO:0000313" key="1">
    <source>
        <dbReference type="EMBL" id="KAA8577302.1"/>
    </source>
</evidence>
<evidence type="ECO:0000313" key="2">
    <source>
        <dbReference type="Proteomes" id="UP000322873"/>
    </source>
</evidence>
<name>A0A5M9KB24_MONFR</name>
<gene>
    <name evidence="1" type="ORF">EYC84_007273</name>
</gene>
<protein>
    <submittedName>
        <fullName evidence="1">Uncharacterized protein</fullName>
    </submittedName>
</protein>
<sequence>MKDSMLKSSVLVVELARIDAPAVSTLLKVTLSILSQPQYHNPPLPPPDYLNFNSRIAHLRSSLLIQNISTIP</sequence>
<reference evidence="1 2" key="1">
    <citation type="submission" date="2019-06" db="EMBL/GenBank/DDBJ databases">
        <title>Genome Sequence of the Brown Rot Fungal Pathogen Monilinia fructicola.</title>
        <authorList>
            <person name="De Miccolis Angelini R.M."/>
            <person name="Landi L."/>
            <person name="Abate D."/>
            <person name="Pollastro S."/>
            <person name="Romanazzi G."/>
            <person name="Faretra F."/>
        </authorList>
    </citation>
    <scope>NUCLEOTIDE SEQUENCE [LARGE SCALE GENOMIC DNA]</scope>
    <source>
        <strain evidence="1 2">Mfrc123</strain>
    </source>
</reference>
<comment type="caution">
    <text evidence="1">The sequence shown here is derived from an EMBL/GenBank/DDBJ whole genome shotgun (WGS) entry which is preliminary data.</text>
</comment>
<organism evidence="1 2">
    <name type="scientific">Monilinia fructicola</name>
    <name type="common">Brown rot fungus</name>
    <name type="synonym">Ciboria fructicola</name>
    <dbReference type="NCBI Taxonomy" id="38448"/>
    <lineage>
        <taxon>Eukaryota</taxon>
        <taxon>Fungi</taxon>
        <taxon>Dikarya</taxon>
        <taxon>Ascomycota</taxon>
        <taxon>Pezizomycotina</taxon>
        <taxon>Leotiomycetes</taxon>
        <taxon>Helotiales</taxon>
        <taxon>Sclerotiniaceae</taxon>
        <taxon>Monilinia</taxon>
    </lineage>
</organism>
<accession>A0A5M9KB24</accession>
<proteinExistence type="predicted"/>
<dbReference type="AlphaFoldDB" id="A0A5M9KB24"/>
<keyword evidence="2" id="KW-1185">Reference proteome</keyword>
<dbReference type="EMBL" id="VICG01000001">
    <property type="protein sequence ID" value="KAA8577302.1"/>
    <property type="molecule type" value="Genomic_DNA"/>
</dbReference>
<dbReference type="Proteomes" id="UP000322873">
    <property type="component" value="Unassembled WGS sequence"/>
</dbReference>